<dbReference type="Gene3D" id="1.20.1070.10">
    <property type="entry name" value="Rhodopsin 7-helix transmembrane proteins"/>
    <property type="match status" value="1"/>
</dbReference>
<keyword evidence="6" id="KW-0675">Receptor</keyword>
<evidence type="ECO:0000313" key="11">
    <source>
        <dbReference type="Proteomes" id="UP000270296"/>
    </source>
</evidence>
<keyword evidence="3 8" id="KW-1133">Transmembrane helix</keyword>
<reference evidence="10 11" key="2">
    <citation type="submission" date="2018-11" db="EMBL/GenBank/DDBJ databases">
        <authorList>
            <consortium name="Pathogen Informatics"/>
        </authorList>
    </citation>
    <scope>NUCLEOTIDE SEQUENCE [LARGE SCALE GENOMIC DNA]</scope>
</reference>
<evidence type="ECO:0000256" key="8">
    <source>
        <dbReference type="SAM" id="Phobius"/>
    </source>
</evidence>
<dbReference type="PANTHER" id="PTHR24235">
    <property type="entry name" value="NEUROPEPTIDE Y RECEPTOR"/>
    <property type="match status" value="1"/>
</dbReference>
<dbReference type="GO" id="GO:0043005">
    <property type="term" value="C:neuron projection"/>
    <property type="evidence" value="ECO:0007669"/>
    <property type="project" value="TreeGrafter"/>
</dbReference>
<protein>
    <submittedName>
        <fullName evidence="12">G_PROTEIN_RECEP_F1_2 domain-containing protein</fullName>
    </submittedName>
</protein>
<reference evidence="12" key="1">
    <citation type="submission" date="2016-06" db="UniProtKB">
        <authorList>
            <consortium name="WormBaseParasite"/>
        </authorList>
    </citation>
    <scope>IDENTIFICATION</scope>
</reference>
<dbReference type="InterPro" id="IPR017452">
    <property type="entry name" value="GPCR_Rhodpsn_7TM"/>
</dbReference>
<feature type="transmembrane region" description="Helical" evidence="8">
    <location>
        <begin position="32"/>
        <end position="56"/>
    </location>
</feature>
<feature type="domain" description="G-protein coupled receptors family 1 profile" evidence="9">
    <location>
        <begin position="1"/>
        <end position="54"/>
    </location>
</feature>
<evidence type="ECO:0000256" key="6">
    <source>
        <dbReference type="ARBA" id="ARBA00023170"/>
    </source>
</evidence>
<evidence type="ECO:0000313" key="12">
    <source>
        <dbReference type="WBParaSite" id="SBAD_0001203701-mRNA-1"/>
    </source>
</evidence>
<dbReference type="GO" id="GO:0005886">
    <property type="term" value="C:plasma membrane"/>
    <property type="evidence" value="ECO:0007669"/>
    <property type="project" value="TreeGrafter"/>
</dbReference>
<dbReference type="SUPFAM" id="SSF81321">
    <property type="entry name" value="Family A G protein-coupled receptor-like"/>
    <property type="match status" value="1"/>
</dbReference>
<organism evidence="12">
    <name type="scientific">Soboliphyme baturini</name>
    <dbReference type="NCBI Taxonomy" id="241478"/>
    <lineage>
        <taxon>Eukaryota</taxon>
        <taxon>Metazoa</taxon>
        <taxon>Ecdysozoa</taxon>
        <taxon>Nematoda</taxon>
        <taxon>Enoplea</taxon>
        <taxon>Dorylaimia</taxon>
        <taxon>Dioctophymatida</taxon>
        <taxon>Dioctophymatoidea</taxon>
        <taxon>Soboliphymatidae</taxon>
        <taxon>Soboliphyme</taxon>
    </lineage>
</organism>
<keyword evidence="4" id="KW-0297">G-protein coupled receptor</keyword>
<comment type="subcellular location">
    <subcellularLocation>
        <location evidence="1">Membrane</location>
        <topology evidence="1">Multi-pass membrane protein</topology>
    </subcellularLocation>
</comment>
<name>A0A183J700_9BILA</name>
<dbReference type="GO" id="GO:0008188">
    <property type="term" value="F:neuropeptide receptor activity"/>
    <property type="evidence" value="ECO:0007669"/>
    <property type="project" value="TreeGrafter"/>
</dbReference>
<keyword evidence="7" id="KW-0807">Transducer</keyword>
<dbReference type="PANTHER" id="PTHR24235:SF29">
    <property type="entry name" value="GH23382P"/>
    <property type="match status" value="1"/>
</dbReference>
<dbReference type="PROSITE" id="PS50262">
    <property type="entry name" value="G_PROTEIN_RECEP_F1_2"/>
    <property type="match status" value="1"/>
</dbReference>
<dbReference type="EMBL" id="UZAM01016104">
    <property type="protein sequence ID" value="VDP41813.1"/>
    <property type="molecule type" value="Genomic_DNA"/>
</dbReference>
<accession>A0A183J700</accession>
<dbReference type="AlphaFoldDB" id="A0A183J700"/>
<keyword evidence="2 8" id="KW-0812">Transmembrane</keyword>
<dbReference type="OrthoDB" id="5787380at2759"/>
<keyword evidence="5 8" id="KW-0472">Membrane</keyword>
<evidence type="ECO:0000256" key="7">
    <source>
        <dbReference type="ARBA" id="ARBA00023224"/>
    </source>
</evidence>
<evidence type="ECO:0000256" key="5">
    <source>
        <dbReference type="ARBA" id="ARBA00023136"/>
    </source>
</evidence>
<evidence type="ECO:0000256" key="4">
    <source>
        <dbReference type="ARBA" id="ARBA00023040"/>
    </source>
</evidence>
<gene>
    <name evidence="10" type="ORF">SBAD_LOCUS11648</name>
</gene>
<proteinExistence type="predicted"/>
<evidence type="ECO:0000256" key="3">
    <source>
        <dbReference type="ARBA" id="ARBA00022989"/>
    </source>
</evidence>
<dbReference type="Proteomes" id="UP000270296">
    <property type="component" value="Unassembled WGS sequence"/>
</dbReference>
<dbReference type="GO" id="GO:0042923">
    <property type="term" value="F:neuropeptide binding"/>
    <property type="evidence" value="ECO:0007669"/>
    <property type="project" value="TreeGrafter"/>
</dbReference>
<evidence type="ECO:0000313" key="10">
    <source>
        <dbReference type="EMBL" id="VDP41813.1"/>
    </source>
</evidence>
<keyword evidence="11" id="KW-1185">Reference proteome</keyword>
<sequence>MVVIFALCWIPFNVLNLLRDLQPGSIDTKSYFIFLFILAHLISMSATGWNPILYAWMNENFRREFKFVLPCFRTVPKRTTVCRSTFRDSEAPHDEETPLRNAKDNEYNKSNALTRNFSDGGNQHKVAENEKNSKFVDVAESVGHILANSAIEDQRDHRFDL</sequence>
<evidence type="ECO:0000259" key="9">
    <source>
        <dbReference type="PROSITE" id="PS50262"/>
    </source>
</evidence>
<evidence type="ECO:0000256" key="1">
    <source>
        <dbReference type="ARBA" id="ARBA00004141"/>
    </source>
</evidence>
<evidence type="ECO:0000256" key="2">
    <source>
        <dbReference type="ARBA" id="ARBA00022692"/>
    </source>
</evidence>
<dbReference type="WBParaSite" id="SBAD_0001203701-mRNA-1">
    <property type="protein sequence ID" value="SBAD_0001203701-mRNA-1"/>
    <property type="gene ID" value="SBAD_0001203701"/>
</dbReference>